<keyword evidence="2" id="KW-0472">Membrane</keyword>
<dbReference type="Proteomes" id="UP000824267">
    <property type="component" value="Unassembled WGS sequence"/>
</dbReference>
<feature type="region of interest" description="Disordered" evidence="1">
    <location>
        <begin position="157"/>
        <end position="177"/>
    </location>
</feature>
<evidence type="ECO:0000256" key="2">
    <source>
        <dbReference type="SAM" id="Phobius"/>
    </source>
</evidence>
<feature type="transmembrane region" description="Helical" evidence="2">
    <location>
        <begin position="20"/>
        <end position="44"/>
    </location>
</feature>
<comment type="caution">
    <text evidence="3">The sequence shown here is derived from an EMBL/GenBank/DDBJ whole genome shotgun (WGS) entry which is preliminary data.</text>
</comment>
<dbReference type="AlphaFoldDB" id="A0A9D1UGN5"/>
<accession>A0A9D1UGN5</accession>
<keyword evidence="2" id="KW-1133">Transmembrane helix</keyword>
<evidence type="ECO:0000256" key="1">
    <source>
        <dbReference type="SAM" id="MobiDB-lite"/>
    </source>
</evidence>
<name>A0A9D1UGN5_9BACT</name>
<gene>
    <name evidence="3" type="ORF">IAC47_02530</name>
</gene>
<protein>
    <submittedName>
        <fullName evidence="3">Uncharacterized protein</fullName>
    </submittedName>
</protein>
<evidence type="ECO:0000313" key="4">
    <source>
        <dbReference type="Proteomes" id="UP000824267"/>
    </source>
</evidence>
<proteinExistence type="predicted"/>
<reference evidence="3" key="1">
    <citation type="journal article" date="2021" name="PeerJ">
        <title>Extensive microbial diversity within the chicken gut microbiome revealed by metagenomics and culture.</title>
        <authorList>
            <person name="Gilroy R."/>
            <person name="Ravi A."/>
            <person name="Getino M."/>
            <person name="Pursley I."/>
            <person name="Horton D.L."/>
            <person name="Alikhan N.F."/>
            <person name="Baker D."/>
            <person name="Gharbi K."/>
            <person name="Hall N."/>
            <person name="Watson M."/>
            <person name="Adriaenssens E.M."/>
            <person name="Foster-Nyarko E."/>
            <person name="Jarju S."/>
            <person name="Secka A."/>
            <person name="Antonio M."/>
            <person name="Oren A."/>
            <person name="Chaudhuri R.R."/>
            <person name="La Ragione R."/>
            <person name="Hildebrand F."/>
            <person name="Pallen M.J."/>
        </authorList>
    </citation>
    <scope>NUCLEOTIDE SEQUENCE</scope>
    <source>
        <strain evidence="3">Gambia16-930</strain>
    </source>
</reference>
<dbReference type="EMBL" id="DXGG01000084">
    <property type="protein sequence ID" value="HIW87132.1"/>
    <property type="molecule type" value="Genomic_DNA"/>
</dbReference>
<evidence type="ECO:0000313" key="3">
    <source>
        <dbReference type="EMBL" id="HIW87132.1"/>
    </source>
</evidence>
<organism evidence="3 4">
    <name type="scientific">Candidatus Onthomorpha intestinigallinarum</name>
    <dbReference type="NCBI Taxonomy" id="2840880"/>
    <lineage>
        <taxon>Bacteria</taxon>
        <taxon>Pseudomonadati</taxon>
        <taxon>Bacteroidota</taxon>
        <taxon>Bacteroidia</taxon>
        <taxon>Bacteroidales</taxon>
        <taxon>Candidatus Onthomorpha</taxon>
    </lineage>
</organism>
<feature type="transmembrane region" description="Helical" evidence="2">
    <location>
        <begin position="127"/>
        <end position="145"/>
    </location>
</feature>
<sequence>MASSIREKITTKDMRSSWGIRCVLPLSMLVAAGLLCFGLAGLFFSSDVISFIEQGRIPDYLYFWRENLLFFFRANKAFYVFMAILSAFSLYACVLMWSGHRSGVSLYAISKVGLLGVPVMFFSYRGLSYGDVMLAVLFIVYYYIYMLRHPYTEEKNPNRIADQRNKDTEKPIQKKEN</sequence>
<keyword evidence="2" id="KW-0812">Transmembrane</keyword>
<feature type="transmembrane region" description="Helical" evidence="2">
    <location>
        <begin position="77"/>
        <end position="97"/>
    </location>
</feature>
<feature type="transmembrane region" description="Helical" evidence="2">
    <location>
        <begin position="104"/>
        <end position="121"/>
    </location>
</feature>
<reference evidence="3" key="2">
    <citation type="submission" date="2021-04" db="EMBL/GenBank/DDBJ databases">
        <authorList>
            <person name="Gilroy R."/>
        </authorList>
    </citation>
    <scope>NUCLEOTIDE SEQUENCE</scope>
    <source>
        <strain evidence="3">Gambia16-930</strain>
    </source>
</reference>